<proteinExistence type="predicted"/>
<evidence type="ECO:0000313" key="1">
    <source>
        <dbReference type="EMBL" id="QGT55050.1"/>
    </source>
</evidence>
<dbReference type="KEGG" id="vg:77924425"/>
<evidence type="ECO:0000313" key="2">
    <source>
        <dbReference type="Proteomes" id="UP000423482"/>
    </source>
</evidence>
<keyword evidence="2" id="KW-1185">Reference proteome</keyword>
<dbReference type="RefSeq" id="YP_010648937.1">
    <property type="nucleotide sequence ID" value="NC_070763.1"/>
</dbReference>
<organism evidence="1 2">
    <name type="scientific">Gordonia phage Forza</name>
    <dbReference type="NCBI Taxonomy" id="2571247"/>
    <lineage>
        <taxon>Viruses</taxon>
        <taxon>Duplodnaviria</taxon>
        <taxon>Heunggongvirae</taxon>
        <taxon>Uroviricota</taxon>
        <taxon>Caudoviricetes</taxon>
        <taxon>Forzavirus</taxon>
        <taxon>Forzavirus forza</taxon>
    </lineage>
</organism>
<dbReference type="GeneID" id="77924425"/>
<reference evidence="1 2" key="1">
    <citation type="submission" date="2019-04" db="EMBL/GenBank/DDBJ databases">
        <authorList>
            <person name="Pope W.H."/>
            <person name="Garlena R.A."/>
            <person name="Russell D.A."/>
            <person name="Jacobs-Sera D."/>
            <person name="Hatfull G.F."/>
        </authorList>
    </citation>
    <scope>NUCLEOTIDE SEQUENCE [LARGE SCALE GENOMIC DNA]</scope>
</reference>
<accession>A0A650EYB8</accession>
<gene>
    <name evidence="1" type="primary">57</name>
    <name evidence="1" type="ORF">SEA_FORZA_57</name>
</gene>
<name>A0A650EYB8_9CAUD</name>
<protein>
    <submittedName>
        <fullName evidence="1">Uncharacterized protein</fullName>
    </submittedName>
</protein>
<dbReference type="Proteomes" id="UP000423482">
    <property type="component" value="Segment"/>
</dbReference>
<sequence>MKGYLNDKEYAKLLEAAAILADHGERQLAETLVSLAKQGSRW</sequence>
<dbReference type="EMBL" id="MK814760">
    <property type="protein sequence ID" value="QGT55050.1"/>
    <property type="molecule type" value="Genomic_DNA"/>
</dbReference>